<proteinExistence type="inferred from homology"/>
<protein>
    <submittedName>
        <fullName evidence="13">Nuclear receptor corepressor 1 (inferred by orthology to a C. elegans protein)</fullName>
    </submittedName>
</protein>
<evidence type="ECO:0000313" key="11">
    <source>
        <dbReference type="EMBL" id="VDK61251.1"/>
    </source>
</evidence>
<feature type="compositionally biased region" description="Acidic residues" evidence="9">
    <location>
        <begin position="111"/>
        <end position="122"/>
    </location>
</feature>
<dbReference type="Gene3D" id="1.10.10.60">
    <property type="entry name" value="Homeodomain-like"/>
    <property type="match status" value="1"/>
</dbReference>
<gene>
    <name evidence="11" type="ORF">ASIM_LOCUS17722</name>
</gene>
<reference evidence="11 12" key="2">
    <citation type="submission" date="2018-11" db="EMBL/GenBank/DDBJ databases">
        <authorList>
            <consortium name="Pathogen Informatics"/>
        </authorList>
    </citation>
    <scope>NUCLEOTIDE SEQUENCE [LARGE SCALE GENOMIC DNA]</scope>
</reference>
<dbReference type="WBParaSite" id="ASIM_0001832101-mRNA-1">
    <property type="protein sequence ID" value="ASIM_0001832101-mRNA-1"/>
    <property type="gene ID" value="ASIM_0001832101"/>
</dbReference>
<dbReference type="GO" id="GO:0032991">
    <property type="term" value="C:protein-containing complex"/>
    <property type="evidence" value="ECO:0007669"/>
    <property type="project" value="UniProtKB-ARBA"/>
</dbReference>
<dbReference type="InterPro" id="IPR051571">
    <property type="entry name" value="N-CoR_corepressor"/>
</dbReference>
<organism evidence="13">
    <name type="scientific">Anisakis simplex</name>
    <name type="common">Herring worm</name>
    <dbReference type="NCBI Taxonomy" id="6269"/>
    <lineage>
        <taxon>Eukaryota</taxon>
        <taxon>Metazoa</taxon>
        <taxon>Ecdysozoa</taxon>
        <taxon>Nematoda</taxon>
        <taxon>Chromadorea</taxon>
        <taxon>Rhabditida</taxon>
        <taxon>Spirurina</taxon>
        <taxon>Ascaridomorpha</taxon>
        <taxon>Ascaridoidea</taxon>
        <taxon>Anisakidae</taxon>
        <taxon>Anisakis</taxon>
        <taxon>Anisakis simplex complex</taxon>
    </lineage>
</organism>
<evidence type="ECO:0000256" key="2">
    <source>
        <dbReference type="ARBA" id="ARBA00010097"/>
    </source>
</evidence>
<keyword evidence="6" id="KW-0862">Zinc</keyword>
<dbReference type="PANTHER" id="PTHR13992">
    <property type="entry name" value="NUCLEAR RECEPTOR CO-REPRESSOR RELATED NCOR"/>
    <property type="match status" value="1"/>
</dbReference>
<keyword evidence="3" id="KW-0678">Repressor</keyword>
<feature type="region of interest" description="Disordered" evidence="9">
    <location>
        <begin position="105"/>
        <end position="124"/>
    </location>
</feature>
<evidence type="ECO:0000259" key="10">
    <source>
        <dbReference type="PROSITE" id="PS51293"/>
    </source>
</evidence>
<reference evidence="13" key="1">
    <citation type="submission" date="2017-02" db="UniProtKB">
        <authorList>
            <consortium name="WormBaseParasite"/>
        </authorList>
    </citation>
    <scope>IDENTIFICATION</scope>
</reference>
<evidence type="ECO:0000256" key="1">
    <source>
        <dbReference type="ARBA" id="ARBA00004123"/>
    </source>
</evidence>
<feature type="domain" description="SANT" evidence="10">
    <location>
        <begin position="323"/>
        <end position="374"/>
    </location>
</feature>
<evidence type="ECO:0000256" key="8">
    <source>
        <dbReference type="ARBA" id="ARBA00023242"/>
    </source>
</evidence>
<sequence length="551" mass="63255">MNVEVADARKRRSLISDFATAPAPPVFAAPIRSNSSVGDVVLEAQRMNPMRELISSASEESIEKKKNSITDRLEVVEKEKKHLDIQLTNIQRKKEQHDSELAKLSKLGDEKEAEQDSEEFADESTMSLVERIYAENRKKAAESHANAKNTPGLPPLLAGSVPLYQHPSDCPLVQETMERYKKVKPLLVEMLIEKGKKEAFAQKYQTEKYNVMYAEWLAKDERYCKSQKKMARDEKHREIFERTFPELKKAREERERNSRNNGNGDGNGTRKTEAEEEDEKKRRAAAALPPMMLSARDRRGVFYIDLNGVVRNPLEAHNNFVENFLSTWSEDEKLMFKEQIVAYGKNFAAIAEFLDRKTVKDCVLYYYLSKKRQNYKALMGKRRRKPAKYYKPPVMPKAEEVLMRAPQDAGSVPLNGPKEYECCVCNCKIDNETNPGRVLTRASYEAHGVDANQANPSDVRICQKCRMKAVKSKNATRCQVGTCHNARRKVKPTRPMPPKWKSMNTEQREFLMHHMLIPDGVMKCCPACHKKITKKLDMVSMIGSFECLMWC</sequence>
<dbReference type="Pfam" id="PF00249">
    <property type="entry name" value="Myb_DNA-binding"/>
    <property type="match status" value="1"/>
</dbReference>
<accession>A0A0M3KBH4</accession>
<dbReference type="EMBL" id="UYRR01034490">
    <property type="protein sequence ID" value="VDK61251.1"/>
    <property type="molecule type" value="Genomic_DNA"/>
</dbReference>
<dbReference type="SUPFAM" id="SSF46689">
    <property type="entry name" value="Homeodomain-like"/>
    <property type="match status" value="1"/>
</dbReference>
<evidence type="ECO:0000256" key="6">
    <source>
        <dbReference type="ARBA" id="ARBA00022833"/>
    </source>
</evidence>
<dbReference type="OrthoDB" id="10258692at2759"/>
<evidence type="ECO:0000313" key="13">
    <source>
        <dbReference type="WBParaSite" id="ASIM_0001832101-mRNA-1"/>
    </source>
</evidence>
<keyword evidence="7" id="KW-0238">DNA-binding</keyword>
<keyword evidence="4" id="KW-0479">Metal-binding</keyword>
<dbReference type="GO" id="GO:0003677">
    <property type="term" value="F:DNA binding"/>
    <property type="evidence" value="ECO:0007669"/>
    <property type="project" value="UniProtKB-KW"/>
</dbReference>
<comment type="similarity">
    <text evidence="2">Belongs to the N-CoR nuclear receptor corepressors family.</text>
</comment>
<comment type="subcellular location">
    <subcellularLocation>
        <location evidence="1">Nucleus</location>
    </subcellularLocation>
</comment>
<dbReference type="PROSITE" id="PS51293">
    <property type="entry name" value="SANT"/>
    <property type="match status" value="1"/>
</dbReference>
<feature type="compositionally biased region" description="Basic and acidic residues" evidence="9">
    <location>
        <begin position="243"/>
        <end position="258"/>
    </location>
</feature>
<dbReference type="AlphaFoldDB" id="A0A0M3KBH4"/>
<evidence type="ECO:0000313" key="12">
    <source>
        <dbReference type="Proteomes" id="UP000267096"/>
    </source>
</evidence>
<evidence type="ECO:0000256" key="4">
    <source>
        <dbReference type="ARBA" id="ARBA00022723"/>
    </source>
</evidence>
<dbReference type="SMART" id="SM00717">
    <property type="entry name" value="SANT"/>
    <property type="match status" value="1"/>
</dbReference>
<dbReference type="FunFam" id="1.10.10.60:FF:000012">
    <property type="entry name" value="Metastasis-associated 1 family, member 3"/>
    <property type="match status" value="1"/>
</dbReference>
<dbReference type="GO" id="GO:0005654">
    <property type="term" value="C:nucleoplasm"/>
    <property type="evidence" value="ECO:0007669"/>
    <property type="project" value="UniProtKB-ARBA"/>
</dbReference>
<evidence type="ECO:0000256" key="5">
    <source>
        <dbReference type="ARBA" id="ARBA00022771"/>
    </source>
</evidence>
<evidence type="ECO:0000256" key="9">
    <source>
        <dbReference type="SAM" id="MobiDB-lite"/>
    </source>
</evidence>
<dbReference type="InterPro" id="IPR009057">
    <property type="entry name" value="Homeodomain-like_sf"/>
</dbReference>
<keyword evidence="8" id="KW-0539">Nucleus</keyword>
<dbReference type="GO" id="GO:0008270">
    <property type="term" value="F:zinc ion binding"/>
    <property type="evidence" value="ECO:0007669"/>
    <property type="project" value="UniProtKB-KW"/>
</dbReference>
<dbReference type="InterPro" id="IPR001005">
    <property type="entry name" value="SANT/Myb"/>
</dbReference>
<dbReference type="PANTHER" id="PTHR13992:SF39">
    <property type="entry name" value="SMRTER, ISOFORM G"/>
    <property type="match status" value="1"/>
</dbReference>
<dbReference type="Proteomes" id="UP000267096">
    <property type="component" value="Unassembled WGS sequence"/>
</dbReference>
<keyword evidence="5" id="KW-0863">Zinc-finger</keyword>
<name>A0A0M3KBH4_ANISI</name>
<dbReference type="GO" id="GO:0000785">
    <property type="term" value="C:chromatin"/>
    <property type="evidence" value="ECO:0007669"/>
    <property type="project" value="TreeGrafter"/>
</dbReference>
<keyword evidence="12" id="KW-1185">Reference proteome</keyword>
<evidence type="ECO:0000256" key="3">
    <source>
        <dbReference type="ARBA" id="ARBA00022491"/>
    </source>
</evidence>
<dbReference type="InterPro" id="IPR017884">
    <property type="entry name" value="SANT_dom"/>
</dbReference>
<evidence type="ECO:0000256" key="7">
    <source>
        <dbReference type="ARBA" id="ARBA00023125"/>
    </source>
</evidence>
<dbReference type="GO" id="GO:0006357">
    <property type="term" value="P:regulation of transcription by RNA polymerase II"/>
    <property type="evidence" value="ECO:0007669"/>
    <property type="project" value="TreeGrafter"/>
</dbReference>
<feature type="region of interest" description="Disordered" evidence="9">
    <location>
        <begin position="243"/>
        <end position="284"/>
    </location>
</feature>